<dbReference type="InterPro" id="IPR019756">
    <property type="entry name" value="Pept_S26A_signal_pept_1_Ser-AS"/>
</dbReference>
<dbReference type="PANTHER" id="PTHR43390">
    <property type="entry name" value="SIGNAL PEPTIDASE I"/>
    <property type="match status" value="1"/>
</dbReference>
<dbReference type="Gene3D" id="2.10.109.10">
    <property type="entry name" value="Umud Fragment, subunit A"/>
    <property type="match status" value="1"/>
</dbReference>
<dbReference type="PROSITE" id="PS00501">
    <property type="entry name" value="SPASE_I_1"/>
    <property type="match status" value="1"/>
</dbReference>
<evidence type="ECO:0000259" key="10">
    <source>
        <dbReference type="Pfam" id="PF10502"/>
    </source>
</evidence>
<comment type="subcellular location">
    <subcellularLocation>
        <location evidence="2">Cell membrane</location>
        <topology evidence="2">Single-pass type II membrane protein</topology>
    </subcellularLocation>
    <subcellularLocation>
        <location evidence="9">Membrane</location>
        <topology evidence="9">Single-pass type II membrane protein</topology>
    </subcellularLocation>
</comment>
<evidence type="ECO:0000256" key="5">
    <source>
        <dbReference type="ARBA" id="ARBA00022670"/>
    </source>
</evidence>
<dbReference type="EC" id="3.4.21.89" evidence="4 8"/>
<evidence type="ECO:0000256" key="7">
    <source>
        <dbReference type="PIRSR" id="PIRSR600223-1"/>
    </source>
</evidence>
<evidence type="ECO:0000313" key="11">
    <source>
        <dbReference type="EMBL" id="RGR76967.1"/>
    </source>
</evidence>
<dbReference type="GeneID" id="83014051"/>
<evidence type="ECO:0000256" key="2">
    <source>
        <dbReference type="ARBA" id="ARBA00004401"/>
    </source>
</evidence>
<dbReference type="RefSeq" id="WP_117892756.1">
    <property type="nucleotide sequence ID" value="NZ_CABJCV010000001.1"/>
</dbReference>
<evidence type="ECO:0000256" key="6">
    <source>
        <dbReference type="ARBA" id="ARBA00022801"/>
    </source>
</evidence>
<feature type="domain" description="Peptidase S26" evidence="10">
    <location>
        <begin position="16"/>
        <end position="177"/>
    </location>
</feature>
<keyword evidence="12" id="KW-1185">Reference proteome</keyword>
<dbReference type="InterPro" id="IPR019757">
    <property type="entry name" value="Pept_S26A_signal_pept_1_Lys-AS"/>
</dbReference>
<organism evidence="11 12">
    <name type="scientific">Holdemania filiformis</name>
    <dbReference type="NCBI Taxonomy" id="61171"/>
    <lineage>
        <taxon>Bacteria</taxon>
        <taxon>Bacillati</taxon>
        <taxon>Bacillota</taxon>
        <taxon>Erysipelotrichia</taxon>
        <taxon>Erysipelotrichales</taxon>
        <taxon>Erysipelotrichaceae</taxon>
        <taxon>Holdemania</taxon>
    </lineage>
</organism>
<keyword evidence="6 8" id="KW-0378">Hydrolase</keyword>
<dbReference type="GO" id="GO:0006465">
    <property type="term" value="P:signal peptide processing"/>
    <property type="evidence" value="ECO:0007669"/>
    <property type="project" value="InterPro"/>
</dbReference>
<comment type="catalytic activity">
    <reaction evidence="1 8">
        <text>Cleavage of hydrophobic, N-terminal signal or leader sequences from secreted and periplasmic proteins.</text>
        <dbReference type="EC" id="3.4.21.89"/>
    </reaction>
</comment>
<accession>A0A412G6M7</accession>
<dbReference type="Proteomes" id="UP000284178">
    <property type="component" value="Unassembled WGS sequence"/>
</dbReference>
<evidence type="ECO:0000256" key="4">
    <source>
        <dbReference type="ARBA" id="ARBA00013208"/>
    </source>
</evidence>
<dbReference type="EMBL" id="QRUP01000001">
    <property type="protein sequence ID" value="RGR76967.1"/>
    <property type="molecule type" value="Genomic_DNA"/>
</dbReference>
<keyword evidence="8" id="KW-0472">Membrane</keyword>
<dbReference type="SUPFAM" id="SSF51306">
    <property type="entry name" value="LexA/Signal peptidase"/>
    <property type="match status" value="1"/>
</dbReference>
<comment type="caution">
    <text evidence="11">The sequence shown here is derived from an EMBL/GenBank/DDBJ whole genome shotgun (WGS) entry which is preliminary data.</text>
</comment>
<keyword evidence="8" id="KW-0812">Transmembrane</keyword>
<dbReference type="PRINTS" id="PR00727">
    <property type="entry name" value="LEADERPTASE"/>
</dbReference>
<proteinExistence type="inferred from homology"/>
<dbReference type="InterPro" id="IPR019533">
    <property type="entry name" value="Peptidase_S26"/>
</dbReference>
<name>A0A412G6M7_9FIRM</name>
<dbReference type="GO" id="GO:0005886">
    <property type="term" value="C:plasma membrane"/>
    <property type="evidence" value="ECO:0007669"/>
    <property type="project" value="UniProtKB-SubCell"/>
</dbReference>
<evidence type="ECO:0000313" key="12">
    <source>
        <dbReference type="Proteomes" id="UP000284178"/>
    </source>
</evidence>
<evidence type="ECO:0000256" key="9">
    <source>
        <dbReference type="RuleBase" id="RU362042"/>
    </source>
</evidence>
<keyword evidence="8" id="KW-1133">Transmembrane helix</keyword>
<dbReference type="InterPro" id="IPR019758">
    <property type="entry name" value="Pept_S26A_signal_pept_1_CS"/>
</dbReference>
<keyword evidence="5 8" id="KW-0645">Protease</keyword>
<dbReference type="PANTHER" id="PTHR43390:SF1">
    <property type="entry name" value="CHLOROPLAST PROCESSING PEPTIDASE"/>
    <property type="match status" value="1"/>
</dbReference>
<evidence type="ECO:0000256" key="3">
    <source>
        <dbReference type="ARBA" id="ARBA00009370"/>
    </source>
</evidence>
<dbReference type="AlphaFoldDB" id="A0A412G6M7"/>
<feature type="active site" evidence="7">
    <location>
        <position position="88"/>
    </location>
</feature>
<evidence type="ECO:0000256" key="8">
    <source>
        <dbReference type="RuleBase" id="RU003993"/>
    </source>
</evidence>
<dbReference type="GO" id="GO:0009003">
    <property type="term" value="F:signal peptidase activity"/>
    <property type="evidence" value="ECO:0007669"/>
    <property type="project" value="UniProtKB-EC"/>
</dbReference>
<dbReference type="NCBIfam" id="TIGR02227">
    <property type="entry name" value="sigpep_I_bact"/>
    <property type="match status" value="1"/>
</dbReference>
<feature type="transmembrane region" description="Helical" evidence="8">
    <location>
        <begin position="18"/>
        <end position="37"/>
    </location>
</feature>
<gene>
    <name evidence="11" type="primary">lepB</name>
    <name evidence="11" type="ORF">DWY25_01335</name>
</gene>
<protein>
    <recommendedName>
        <fullName evidence="4 8">Signal peptidase I</fullName>
        <ecNumber evidence="4 8">3.4.21.89</ecNumber>
    </recommendedName>
</protein>
<feature type="active site" evidence="7">
    <location>
        <position position="46"/>
    </location>
</feature>
<dbReference type="CDD" id="cd06530">
    <property type="entry name" value="S26_SPase_I"/>
    <property type="match status" value="1"/>
</dbReference>
<dbReference type="PROSITE" id="PS00760">
    <property type="entry name" value="SPASE_I_2"/>
    <property type="match status" value="1"/>
</dbReference>
<comment type="similarity">
    <text evidence="3 9">Belongs to the peptidase S26 family.</text>
</comment>
<evidence type="ECO:0000256" key="1">
    <source>
        <dbReference type="ARBA" id="ARBA00000677"/>
    </source>
</evidence>
<sequence>MEEKKQAPINWGHELWDFLKMLLISIVVVFLCTRFLIRPVRVDGDSMYPTLHNNAIGFSNILTYRMQGLKRFDIAIIYVPEKKEYLVKRVIGLPGETIEYRQDQLLVNGEAVAEDFFDEDYKRSQSANGSFTQDFGPVTLADDEYFMLGDNRPYSSDSRWYGPFKKEQIKAKDVVVLFPFQQIGVH</sequence>
<reference evidence="11 12" key="1">
    <citation type="submission" date="2018-08" db="EMBL/GenBank/DDBJ databases">
        <title>A genome reference for cultivated species of the human gut microbiota.</title>
        <authorList>
            <person name="Zou Y."/>
            <person name="Xue W."/>
            <person name="Luo G."/>
        </authorList>
    </citation>
    <scope>NUCLEOTIDE SEQUENCE [LARGE SCALE GENOMIC DNA]</scope>
    <source>
        <strain evidence="11 12">AF24-29</strain>
    </source>
</reference>
<dbReference type="PROSITE" id="PS00761">
    <property type="entry name" value="SPASE_I_3"/>
    <property type="match status" value="1"/>
</dbReference>
<dbReference type="Pfam" id="PF10502">
    <property type="entry name" value="Peptidase_S26"/>
    <property type="match status" value="1"/>
</dbReference>
<dbReference type="InterPro" id="IPR000223">
    <property type="entry name" value="Pept_S26A_signal_pept_1"/>
</dbReference>
<dbReference type="GO" id="GO:0004252">
    <property type="term" value="F:serine-type endopeptidase activity"/>
    <property type="evidence" value="ECO:0007669"/>
    <property type="project" value="InterPro"/>
</dbReference>
<dbReference type="InterPro" id="IPR036286">
    <property type="entry name" value="LexA/Signal_pep-like_sf"/>
</dbReference>